<evidence type="ECO:0000256" key="2">
    <source>
        <dbReference type="ARBA" id="ARBA00022737"/>
    </source>
</evidence>
<evidence type="ECO:0000313" key="6">
    <source>
        <dbReference type="EMBL" id="KAK6190759.1"/>
    </source>
</evidence>
<evidence type="ECO:0000256" key="1">
    <source>
        <dbReference type="ARBA" id="ARBA00022574"/>
    </source>
</evidence>
<gene>
    <name evidence="6" type="ORF">SNE40_002553</name>
</gene>
<comment type="caution">
    <text evidence="6">The sequence shown here is derived from an EMBL/GenBank/DDBJ whole genome shotgun (WGS) entry which is preliminary data.</text>
</comment>
<dbReference type="InterPro" id="IPR001496">
    <property type="entry name" value="SOCS_box"/>
</dbReference>
<dbReference type="InterPro" id="IPR051983">
    <property type="entry name" value="WSB_SOCS-box_domain"/>
</dbReference>
<reference evidence="6 7" key="1">
    <citation type="submission" date="2024-01" db="EMBL/GenBank/DDBJ databases">
        <title>The genome of the rayed Mediterranean limpet Patella caerulea (Linnaeus, 1758).</title>
        <authorList>
            <person name="Anh-Thu Weber A."/>
            <person name="Halstead-Nussloch G."/>
        </authorList>
    </citation>
    <scope>NUCLEOTIDE SEQUENCE [LARGE SCALE GENOMIC DNA]</scope>
    <source>
        <strain evidence="6">AATW-2023a</strain>
        <tissue evidence="6">Whole specimen</tissue>
    </source>
</reference>
<dbReference type="PROSITE" id="PS50082">
    <property type="entry name" value="WD_REPEATS_2"/>
    <property type="match status" value="3"/>
</dbReference>
<dbReference type="Gene3D" id="1.10.750.20">
    <property type="entry name" value="SOCS box"/>
    <property type="match status" value="1"/>
</dbReference>
<dbReference type="PROSITE" id="PS50225">
    <property type="entry name" value="SOCS"/>
    <property type="match status" value="1"/>
</dbReference>
<evidence type="ECO:0000256" key="3">
    <source>
        <dbReference type="ARBA" id="ARBA00022786"/>
    </source>
</evidence>
<dbReference type="InterPro" id="IPR001680">
    <property type="entry name" value="WD40_rpt"/>
</dbReference>
<dbReference type="SMART" id="SM00969">
    <property type="entry name" value="SOCS_box"/>
    <property type="match status" value="1"/>
</dbReference>
<dbReference type="Pfam" id="PF00400">
    <property type="entry name" value="WD40"/>
    <property type="match status" value="4"/>
</dbReference>
<dbReference type="InterPro" id="IPR036322">
    <property type="entry name" value="WD40_repeat_dom_sf"/>
</dbReference>
<dbReference type="CDD" id="cd03717">
    <property type="entry name" value="SOCS_SOCS_like"/>
    <property type="match status" value="1"/>
</dbReference>
<dbReference type="InterPro" id="IPR036036">
    <property type="entry name" value="SOCS_box-like_dom_sf"/>
</dbReference>
<keyword evidence="2" id="KW-0677">Repeat</keyword>
<dbReference type="SUPFAM" id="SSF158235">
    <property type="entry name" value="SOCS box-like"/>
    <property type="match status" value="1"/>
</dbReference>
<evidence type="ECO:0000259" key="5">
    <source>
        <dbReference type="PROSITE" id="PS50225"/>
    </source>
</evidence>
<sequence length="403" mass="45686">MRHNGYPYFLFSQPDEIDHCLILDRFDPHHNNNNNGKYGIESRCVAWAPDQSYIAWSSGNCTVQLIPWCKQKQRSLRNDEDILHPKRSLDCKENVWSVAFGCGKSESIGTARFKFGQNSILATGLQSGRIKLWNCKSGSLLMVLFDHKDVISSLNFAPDFSLFLVSASHDGTLKLWDLNDDGNMYQTLRPHSKRLHGCRWSPDRKYIACVGDFKCAVLWKTDEKKIVRKFQGHYNTVMSCEFSPDGALLATASYDTRVILWDCDTGEVIRELGHMLPAPRPIYAGGANDHFVRNLSFSCDGRHVASVCDDGFIRVWNLAEEGDPCRIGVSVNSNALCCSFSPDGRALAVGNREGVVEILSCPRKIESLQHLCRLTTRRHLPTTKIDHLHLPLRLKEFLKYKHI</sequence>
<evidence type="ECO:0000313" key="7">
    <source>
        <dbReference type="Proteomes" id="UP001347796"/>
    </source>
</evidence>
<keyword evidence="7" id="KW-1185">Reference proteome</keyword>
<evidence type="ECO:0000256" key="4">
    <source>
        <dbReference type="PROSITE-ProRule" id="PRU00221"/>
    </source>
</evidence>
<dbReference type="PANTHER" id="PTHR15622:SF2">
    <property type="entry name" value="U4_U6 SMALL NUCLEAR RIBONUCLEOPROTEIN PRP4"/>
    <property type="match status" value="1"/>
</dbReference>
<feature type="repeat" description="WD" evidence="4">
    <location>
        <begin position="230"/>
        <end position="271"/>
    </location>
</feature>
<dbReference type="Pfam" id="PF07525">
    <property type="entry name" value="SOCS_box"/>
    <property type="match status" value="1"/>
</dbReference>
<dbReference type="PROSITE" id="PS50294">
    <property type="entry name" value="WD_REPEATS_REGION"/>
    <property type="match status" value="2"/>
</dbReference>
<dbReference type="PRINTS" id="PR00320">
    <property type="entry name" value="GPROTEINBRPT"/>
</dbReference>
<dbReference type="SMART" id="SM00320">
    <property type="entry name" value="WD40"/>
    <property type="match status" value="7"/>
</dbReference>
<feature type="repeat" description="WD" evidence="4">
    <location>
        <begin position="292"/>
        <end position="318"/>
    </location>
</feature>
<keyword evidence="1 4" id="KW-0853">WD repeat</keyword>
<feature type="repeat" description="WD" evidence="4">
    <location>
        <begin position="144"/>
        <end position="186"/>
    </location>
</feature>
<name>A0AAN8PZZ1_PATCE</name>
<dbReference type="SMART" id="SM00253">
    <property type="entry name" value="SOCS"/>
    <property type="match status" value="1"/>
</dbReference>
<proteinExistence type="predicted"/>
<dbReference type="EMBL" id="JAZGQO010000002">
    <property type="protein sequence ID" value="KAK6190759.1"/>
    <property type="molecule type" value="Genomic_DNA"/>
</dbReference>
<dbReference type="GO" id="GO:0000209">
    <property type="term" value="P:protein polyubiquitination"/>
    <property type="evidence" value="ECO:0007669"/>
    <property type="project" value="TreeGrafter"/>
</dbReference>
<accession>A0AAN8PZZ1</accession>
<dbReference type="GO" id="GO:0035556">
    <property type="term" value="P:intracellular signal transduction"/>
    <property type="evidence" value="ECO:0007669"/>
    <property type="project" value="InterPro"/>
</dbReference>
<dbReference type="PANTHER" id="PTHR15622">
    <property type="entry name" value="WD40 REPEAT PROTEIN"/>
    <property type="match status" value="1"/>
</dbReference>
<keyword evidence="3" id="KW-0833">Ubl conjugation pathway</keyword>
<feature type="domain" description="SOCS box" evidence="5">
    <location>
        <begin position="359"/>
        <end position="403"/>
    </location>
</feature>
<dbReference type="Gene3D" id="2.130.10.10">
    <property type="entry name" value="YVTN repeat-like/Quinoprotein amine dehydrogenase"/>
    <property type="match status" value="3"/>
</dbReference>
<dbReference type="PROSITE" id="PS00678">
    <property type="entry name" value="WD_REPEATS_1"/>
    <property type="match status" value="2"/>
</dbReference>
<dbReference type="InterPro" id="IPR019775">
    <property type="entry name" value="WD40_repeat_CS"/>
</dbReference>
<protein>
    <recommendedName>
        <fullName evidence="5">SOCS box domain-containing protein</fullName>
    </recommendedName>
</protein>
<dbReference type="InterPro" id="IPR015943">
    <property type="entry name" value="WD40/YVTN_repeat-like_dom_sf"/>
</dbReference>
<organism evidence="6 7">
    <name type="scientific">Patella caerulea</name>
    <name type="common">Rayed Mediterranean limpet</name>
    <dbReference type="NCBI Taxonomy" id="87958"/>
    <lineage>
        <taxon>Eukaryota</taxon>
        <taxon>Metazoa</taxon>
        <taxon>Spiralia</taxon>
        <taxon>Lophotrochozoa</taxon>
        <taxon>Mollusca</taxon>
        <taxon>Gastropoda</taxon>
        <taxon>Patellogastropoda</taxon>
        <taxon>Patelloidea</taxon>
        <taxon>Patellidae</taxon>
        <taxon>Patella</taxon>
    </lineage>
</organism>
<dbReference type="SUPFAM" id="SSF50978">
    <property type="entry name" value="WD40 repeat-like"/>
    <property type="match status" value="1"/>
</dbReference>
<dbReference type="CDD" id="cd00200">
    <property type="entry name" value="WD40"/>
    <property type="match status" value="1"/>
</dbReference>
<dbReference type="Proteomes" id="UP001347796">
    <property type="component" value="Unassembled WGS sequence"/>
</dbReference>
<dbReference type="AlphaFoldDB" id="A0AAN8PZZ1"/>
<dbReference type="InterPro" id="IPR020472">
    <property type="entry name" value="WD40_PAC1"/>
</dbReference>